<evidence type="ECO:0000256" key="2">
    <source>
        <dbReference type="PROSITE-ProRule" id="PRU00169"/>
    </source>
</evidence>
<feature type="domain" description="Response regulatory" evidence="3">
    <location>
        <begin position="16"/>
        <end position="148"/>
    </location>
</feature>
<organism evidence="4 5">
    <name type="scientific">Azospirillum thermophilum</name>
    <dbReference type="NCBI Taxonomy" id="2202148"/>
    <lineage>
        <taxon>Bacteria</taxon>
        <taxon>Pseudomonadati</taxon>
        <taxon>Pseudomonadota</taxon>
        <taxon>Alphaproteobacteria</taxon>
        <taxon>Rhodospirillales</taxon>
        <taxon>Azospirillaceae</taxon>
        <taxon>Azospirillum</taxon>
    </lineage>
</organism>
<evidence type="ECO:0000313" key="4">
    <source>
        <dbReference type="EMBL" id="AWK88429.1"/>
    </source>
</evidence>
<dbReference type="EMBL" id="CP029354">
    <property type="protein sequence ID" value="AWK88429.1"/>
    <property type="molecule type" value="Genomic_DNA"/>
</dbReference>
<evidence type="ECO:0000256" key="1">
    <source>
        <dbReference type="ARBA" id="ARBA00022553"/>
    </source>
</evidence>
<dbReference type="InterPro" id="IPR011006">
    <property type="entry name" value="CheY-like_superfamily"/>
</dbReference>
<name>A0A2S2CVC6_9PROT</name>
<keyword evidence="5" id="KW-1185">Reference proteome</keyword>
<dbReference type="PANTHER" id="PTHR44591">
    <property type="entry name" value="STRESS RESPONSE REGULATOR PROTEIN 1"/>
    <property type="match status" value="1"/>
</dbReference>
<dbReference type="PANTHER" id="PTHR44591:SF25">
    <property type="entry name" value="CHEMOTAXIS TWO-COMPONENT RESPONSE REGULATOR"/>
    <property type="match status" value="1"/>
</dbReference>
<sequence length="154" mass="16313">MSRSIGTMAIDLAAASVLVVEDHDFTRNLILSVLRKIGVGSVREAASGPAAFRILGIAPVDVILCDIGMKPMDGITFLRRLRAGQPPPPEEGAQPVPPDAIDPKTPVIMLTAHTEADIVTRAHGAGATAFLVKPIKPDLLRSRIEAVLAARRRG</sequence>
<dbReference type="Pfam" id="PF00072">
    <property type="entry name" value="Response_reg"/>
    <property type="match status" value="2"/>
</dbReference>
<feature type="modified residue" description="4-aspartylphosphate" evidence="2">
    <location>
        <position position="66"/>
    </location>
</feature>
<evidence type="ECO:0000259" key="3">
    <source>
        <dbReference type="PROSITE" id="PS50110"/>
    </source>
</evidence>
<dbReference type="GO" id="GO:0000160">
    <property type="term" value="P:phosphorelay signal transduction system"/>
    <property type="evidence" value="ECO:0007669"/>
    <property type="project" value="InterPro"/>
</dbReference>
<dbReference type="InterPro" id="IPR050595">
    <property type="entry name" value="Bact_response_regulator"/>
</dbReference>
<dbReference type="SUPFAM" id="SSF52172">
    <property type="entry name" value="CheY-like"/>
    <property type="match status" value="1"/>
</dbReference>
<gene>
    <name evidence="4" type="ORF">DEW08_20360</name>
</gene>
<accession>A0A2S2CVC6</accession>
<dbReference type="PROSITE" id="PS50110">
    <property type="entry name" value="RESPONSE_REGULATORY"/>
    <property type="match status" value="1"/>
</dbReference>
<dbReference type="KEGG" id="azz:DEW08_20360"/>
<dbReference type="AlphaFoldDB" id="A0A2S2CVC6"/>
<dbReference type="OrthoDB" id="9786548at2"/>
<dbReference type="SMART" id="SM00448">
    <property type="entry name" value="REC"/>
    <property type="match status" value="1"/>
</dbReference>
<dbReference type="Proteomes" id="UP000245629">
    <property type="component" value="Chromosome 3"/>
</dbReference>
<keyword evidence="1 2" id="KW-0597">Phosphoprotein</keyword>
<dbReference type="InterPro" id="IPR001789">
    <property type="entry name" value="Sig_transdc_resp-reg_receiver"/>
</dbReference>
<dbReference type="Gene3D" id="3.40.50.2300">
    <property type="match status" value="1"/>
</dbReference>
<protein>
    <recommendedName>
        <fullName evidence="3">Response regulatory domain-containing protein</fullName>
    </recommendedName>
</protein>
<reference evidence="5" key="1">
    <citation type="submission" date="2018-05" db="EMBL/GenBank/DDBJ databases">
        <title>Azospirillum thermophila sp. nov., a novel isolated from hot spring.</title>
        <authorList>
            <person name="Zhao Z."/>
        </authorList>
    </citation>
    <scope>NUCLEOTIDE SEQUENCE [LARGE SCALE GENOMIC DNA]</scope>
    <source>
        <strain evidence="5">CFH 70021</strain>
    </source>
</reference>
<proteinExistence type="predicted"/>
<evidence type="ECO:0000313" key="5">
    <source>
        <dbReference type="Proteomes" id="UP000245629"/>
    </source>
</evidence>